<dbReference type="SUPFAM" id="SSF47240">
    <property type="entry name" value="Ferritin-like"/>
    <property type="match status" value="1"/>
</dbReference>
<dbReference type="PANTHER" id="PTHR11237">
    <property type="entry name" value="COENZYME Q10 BIOSYNTHESIS PROTEIN 7"/>
    <property type="match status" value="1"/>
</dbReference>
<reference evidence="11" key="1">
    <citation type="submission" date="2022-11" db="UniProtKB">
        <authorList>
            <consortium name="WormBaseParasite"/>
        </authorList>
    </citation>
    <scope>IDENTIFICATION</scope>
</reference>
<comment type="subunit">
    <text evidence="8">Component of a multi-subunit COQ enzyme complex.</text>
</comment>
<dbReference type="GO" id="GO:0016709">
    <property type="term" value="F:oxidoreductase activity, acting on paired donors, with incorporation or reduction of molecular oxygen, NAD(P)H as one donor, and incorporation of one atom of oxygen"/>
    <property type="evidence" value="ECO:0007669"/>
    <property type="project" value="UniProtKB-UniRule"/>
</dbReference>
<feature type="binding site" evidence="8">
    <location>
        <position position="117"/>
    </location>
    <ligand>
        <name>Fe cation</name>
        <dbReference type="ChEBI" id="CHEBI:24875"/>
        <label>1</label>
    </ligand>
</feature>
<keyword evidence="6 8" id="KW-0503">Monooxygenase</keyword>
<dbReference type="GO" id="GO:0031314">
    <property type="term" value="C:extrinsic component of mitochondrial inner membrane"/>
    <property type="evidence" value="ECO:0007669"/>
    <property type="project" value="UniProtKB-UniRule"/>
</dbReference>
<keyword evidence="2 8" id="KW-0831">Ubiquinone biosynthesis</keyword>
<dbReference type="GO" id="GO:0006744">
    <property type="term" value="P:ubiquinone biosynthetic process"/>
    <property type="evidence" value="ECO:0007669"/>
    <property type="project" value="UniProtKB-UniRule"/>
</dbReference>
<keyword evidence="9" id="KW-1133">Transmembrane helix</keyword>
<feature type="binding site" evidence="8">
    <location>
        <position position="239"/>
    </location>
    <ligand>
        <name>Fe cation</name>
        <dbReference type="ChEBI" id="CHEBI:24875"/>
        <label>2</label>
    </ligand>
</feature>
<dbReference type="InterPro" id="IPR009078">
    <property type="entry name" value="Ferritin-like_SF"/>
</dbReference>
<evidence type="ECO:0000256" key="6">
    <source>
        <dbReference type="ARBA" id="ARBA00023033"/>
    </source>
</evidence>
<evidence type="ECO:0000256" key="7">
    <source>
        <dbReference type="ARBA" id="ARBA00023136"/>
    </source>
</evidence>
<evidence type="ECO:0000256" key="9">
    <source>
        <dbReference type="SAM" id="Phobius"/>
    </source>
</evidence>
<protein>
    <recommendedName>
        <fullName evidence="8">5-demethoxyubiquinone hydroxylase, mitochondrial</fullName>
        <shortName evidence="8">DMQ hydroxylase</shortName>
        <ecNumber evidence="8">1.14.99.60</ecNumber>
    </recommendedName>
    <alternativeName>
        <fullName evidence="8">Ubiquinone biosynthesis monooxygenase COQ7</fullName>
    </alternativeName>
</protein>
<comment type="cofactor">
    <cofactor evidence="8">
        <name>Fe cation</name>
        <dbReference type="ChEBI" id="CHEBI:24875"/>
    </cofactor>
    <text evidence="8">Binds 2 iron ions per subunit.</text>
</comment>
<evidence type="ECO:0000256" key="2">
    <source>
        <dbReference type="ARBA" id="ARBA00022688"/>
    </source>
</evidence>
<accession>A0A915JW44</accession>
<evidence type="ECO:0000256" key="4">
    <source>
        <dbReference type="ARBA" id="ARBA00023002"/>
    </source>
</evidence>
<comment type="subcellular location">
    <subcellularLocation>
        <location evidence="8">Mitochondrion inner membrane</location>
        <topology evidence="8">Peripheral membrane protein</topology>
        <orientation evidence="8">Matrix side</orientation>
    </subcellularLocation>
</comment>
<feature type="binding site" evidence="8">
    <location>
        <position position="242"/>
    </location>
    <ligand>
        <name>Fe cation</name>
        <dbReference type="ChEBI" id="CHEBI:24875"/>
        <label>2</label>
    </ligand>
</feature>
<dbReference type="GO" id="GO:0010468">
    <property type="term" value="P:regulation of gene expression"/>
    <property type="evidence" value="ECO:0007669"/>
    <property type="project" value="TreeGrafter"/>
</dbReference>
<dbReference type="HAMAP" id="MF_01658">
    <property type="entry name" value="COQ7"/>
    <property type="match status" value="1"/>
</dbReference>
<keyword evidence="4 8" id="KW-0560">Oxidoreductase</keyword>
<comment type="function">
    <text evidence="8">Catalyzes the hydroxylation of 2-polyprenyl-3-methyl-6-methoxy-1,4-benzoquinol (DMQH2) during ubiquinone biosynthesis. Has also a structural role in the COQ enzyme complex, stabilizing other COQ polypeptides. Involved in lifespan determination in a ubiquinone-independent manner.</text>
</comment>
<dbReference type="InterPro" id="IPR011566">
    <property type="entry name" value="Ubq_synth_Coq7"/>
</dbReference>
<sequence>MNAENKTMIGRQCEMGAKVKRVPRTMKSYGAFRCLAKGQVNKIFVQKANCSSSASNINSWTPIEENAQEIKRQELLDRIIRVDHAGELGADRIYAGQSFILGKTEVGATIKHMWEQEKEHLETFERLIPKHRVRPTALLPFWNAAGFMLGIIFILKLTKNHFDQKKINIDLVFVIYCAKSEFLGATTALLGKEGAMACTVAVEEVIADHYNDQIRELLEDNPEKNKELLEVVKKFRDDEIEHHDTGLENDALKVIHIVDSVFLRLLKLSCCSSLQAPFYSILKQSIQFGCRGAIWLSERI</sequence>
<evidence type="ECO:0000256" key="3">
    <source>
        <dbReference type="ARBA" id="ARBA00022723"/>
    </source>
</evidence>
<dbReference type="GO" id="GO:0046872">
    <property type="term" value="F:metal ion binding"/>
    <property type="evidence" value="ECO:0007669"/>
    <property type="project" value="UniProtKB-KW"/>
</dbReference>
<dbReference type="GO" id="GO:0008340">
    <property type="term" value="P:determination of adult lifespan"/>
    <property type="evidence" value="ECO:0007669"/>
    <property type="project" value="TreeGrafter"/>
</dbReference>
<dbReference type="Proteomes" id="UP000887565">
    <property type="component" value="Unplaced"/>
</dbReference>
<dbReference type="WBParaSite" id="nRc.2.0.1.t30249-RA">
    <property type="protein sequence ID" value="nRc.2.0.1.t30249-RA"/>
    <property type="gene ID" value="nRc.2.0.1.g30249"/>
</dbReference>
<dbReference type="Pfam" id="PF03232">
    <property type="entry name" value="COQ7"/>
    <property type="match status" value="2"/>
</dbReference>
<feature type="binding site" evidence="8">
    <location>
        <position position="239"/>
    </location>
    <ligand>
        <name>Fe cation</name>
        <dbReference type="ChEBI" id="CHEBI:24875"/>
        <label>1</label>
    </ligand>
</feature>
<keyword evidence="8" id="KW-0496">Mitochondrion</keyword>
<dbReference type="GO" id="GO:0005634">
    <property type="term" value="C:nucleus"/>
    <property type="evidence" value="ECO:0007669"/>
    <property type="project" value="TreeGrafter"/>
</dbReference>
<dbReference type="GO" id="GO:0008682">
    <property type="term" value="F:3-demethoxyubiquinol 3-hydroxylase activity"/>
    <property type="evidence" value="ECO:0007669"/>
    <property type="project" value="UniProtKB-EC"/>
</dbReference>
<organism evidence="10 11">
    <name type="scientific">Romanomermis culicivorax</name>
    <name type="common">Nematode worm</name>
    <dbReference type="NCBI Taxonomy" id="13658"/>
    <lineage>
        <taxon>Eukaryota</taxon>
        <taxon>Metazoa</taxon>
        <taxon>Ecdysozoa</taxon>
        <taxon>Nematoda</taxon>
        <taxon>Enoplea</taxon>
        <taxon>Dorylaimia</taxon>
        <taxon>Mermithida</taxon>
        <taxon>Mermithoidea</taxon>
        <taxon>Mermithidae</taxon>
        <taxon>Romanomermis</taxon>
    </lineage>
</organism>
<keyword evidence="7 8" id="KW-0472">Membrane</keyword>
<name>A0A915JW44_ROMCU</name>
<evidence type="ECO:0000313" key="11">
    <source>
        <dbReference type="WBParaSite" id="nRc.2.0.1.t30249-RA"/>
    </source>
</evidence>
<comment type="similarity">
    <text evidence="8">Belongs to the COQ7 family.</text>
</comment>
<dbReference type="PANTHER" id="PTHR11237:SF4">
    <property type="entry name" value="5-DEMETHOXYUBIQUINONE HYDROXYLASE, MITOCHONDRIAL"/>
    <property type="match status" value="1"/>
</dbReference>
<keyword evidence="5 8" id="KW-0408">Iron</keyword>
<dbReference type="GO" id="GO:2000377">
    <property type="term" value="P:regulation of reactive oxygen species metabolic process"/>
    <property type="evidence" value="ECO:0007669"/>
    <property type="project" value="TreeGrafter"/>
</dbReference>
<feature type="binding site" evidence="8">
    <location>
        <position position="203"/>
    </location>
    <ligand>
        <name>Fe cation</name>
        <dbReference type="ChEBI" id="CHEBI:24875"/>
        <label>2</label>
    </ligand>
</feature>
<evidence type="ECO:0000256" key="5">
    <source>
        <dbReference type="ARBA" id="ARBA00023004"/>
    </source>
</evidence>
<feature type="binding site" evidence="8">
    <location>
        <position position="120"/>
    </location>
    <ligand>
        <name>Fe cation</name>
        <dbReference type="ChEBI" id="CHEBI:24875"/>
        <label>1</label>
    </ligand>
</feature>
<dbReference type="CDD" id="cd01042">
    <property type="entry name" value="DMQH"/>
    <property type="match status" value="1"/>
</dbReference>
<dbReference type="EC" id="1.14.99.60" evidence="8"/>
<feature type="binding site" evidence="8">
    <location>
        <position position="87"/>
    </location>
    <ligand>
        <name>Fe cation</name>
        <dbReference type="ChEBI" id="CHEBI:24875"/>
        <label>1</label>
    </ligand>
</feature>
<keyword evidence="10" id="KW-1185">Reference proteome</keyword>
<keyword evidence="8" id="KW-0999">Mitochondrion inner membrane</keyword>
<feature type="transmembrane region" description="Helical" evidence="9">
    <location>
        <begin position="137"/>
        <end position="157"/>
    </location>
</feature>
<proteinExistence type="inferred from homology"/>
<feature type="binding site" evidence="8">
    <location>
        <position position="117"/>
    </location>
    <ligand>
        <name>Fe cation</name>
        <dbReference type="ChEBI" id="CHEBI:24875"/>
        <label>2</label>
    </ligand>
</feature>
<keyword evidence="9" id="KW-0812">Transmembrane</keyword>
<dbReference type="AlphaFoldDB" id="A0A915JW44"/>
<evidence type="ECO:0000313" key="10">
    <source>
        <dbReference type="Proteomes" id="UP000887565"/>
    </source>
</evidence>
<evidence type="ECO:0000256" key="8">
    <source>
        <dbReference type="HAMAP-Rule" id="MF_03194"/>
    </source>
</evidence>
<evidence type="ECO:0000256" key="1">
    <source>
        <dbReference type="ARBA" id="ARBA00004749"/>
    </source>
</evidence>
<keyword evidence="3 8" id="KW-0479">Metal-binding</keyword>
<comment type="pathway">
    <text evidence="1 8">Cofactor biosynthesis; ubiquinone biosynthesis.</text>
</comment>
<comment type="catalytic activity">
    <reaction evidence="8">
        <text>a 5-methoxy-2-methyl-3-(all-trans-polyprenyl)benzene-1,4-diol + AH2 + O2 = a 3-demethylubiquinol + A + H2O</text>
        <dbReference type="Rhea" id="RHEA:50908"/>
        <dbReference type="Rhea" id="RHEA-COMP:10859"/>
        <dbReference type="Rhea" id="RHEA-COMP:10914"/>
        <dbReference type="ChEBI" id="CHEBI:13193"/>
        <dbReference type="ChEBI" id="CHEBI:15377"/>
        <dbReference type="ChEBI" id="CHEBI:15379"/>
        <dbReference type="ChEBI" id="CHEBI:17499"/>
        <dbReference type="ChEBI" id="CHEBI:84167"/>
        <dbReference type="ChEBI" id="CHEBI:84422"/>
        <dbReference type="EC" id="1.14.99.60"/>
    </reaction>
</comment>